<keyword evidence="2" id="KW-0732">Signal</keyword>
<evidence type="ECO:0000313" key="4">
    <source>
        <dbReference type="Proteomes" id="UP000248856"/>
    </source>
</evidence>
<dbReference type="SMART" id="SM00028">
    <property type="entry name" value="TPR"/>
    <property type="match status" value="3"/>
</dbReference>
<keyword evidence="1" id="KW-1133">Transmembrane helix</keyword>
<comment type="caution">
    <text evidence="3">The sequence shown here is derived from an EMBL/GenBank/DDBJ whole genome shotgun (WGS) entry which is preliminary data.</text>
</comment>
<accession>A0A328YF98</accession>
<keyword evidence="4" id="KW-1185">Reference proteome</keyword>
<keyword evidence="1" id="KW-0472">Membrane</keyword>
<dbReference type="Proteomes" id="UP000248856">
    <property type="component" value="Unassembled WGS sequence"/>
</dbReference>
<name>A0A328YF98_9BURK</name>
<feature type="chain" id="PRO_5016376039" description="Tetratricopeptide repeat protein" evidence="2">
    <location>
        <begin position="25"/>
        <end position="359"/>
    </location>
</feature>
<reference evidence="3 4" key="1">
    <citation type="submission" date="2018-06" db="EMBL/GenBank/DDBJ databases">
        <title>Genomic Encyclopedia of Archaeal and Bacterial Type Strains, Phase II (KMG-II): from individual species to whole genera.</title>
        <authorList>
            <person name="Goeker M."/>
        </authorList>
    </citation>
    <scope>NUCLEOTIDE SEQUENCE [LARGE SCALE GENOMIC DNA]</scope>
    <source>
        <strain evidence="3 4">CFPB 3232</strain>
    </source>
</reference>
<feature type="non-terminal residue" evidence="3">
    <location>
        <position position="359"/>
    </location>
</feature>
<keyword evidence="1" id="KW-0812">Transmembrane</keyword>
<gene>
    <name evidence="3" type="ORF">AX018_10791</name>
</gene>
<dbReference type="Gene3D" id="1.25.40.10">
    <property type="entry name" value="Tetratricopeptide repeat domain"/>
    <property type="match status" value="1"/>
</dbReference>
<dbReference type="SUPFAM" id="SSF48452">
    <property type="entry name" value="TPR-like"/>
    <property type="match status" value="1"/>
</dbReference>
<dbReference type="AlphaFoldDB" id="A0A328YF98"/>
<feature type="signal peptide" evidence="2">
    <location>
        <begin position="1"/>
        <end position="24"/>
    </location>
</feature>
<evidence type="ECO:0000256" key="1">
    <source>
        <dbReference type="SAM" id="Phobius"/>
    </source>
</evidence>
<feature type="transmembrane region" description="Helical" evidence="1">
    <location>
        <begin position="80"/>
        <end position="103"/>
    </location>
</feature>
<evidence type="ECO:0000256" key="2">
    <source>
        <dbReference type="SAM" id="SignalP"/>
    </source>
</evidence>
<evidence type="ECO:0008006" key="5">
    <source>
        <dbReference type="Google" id="ProtNLM"/>
    </source>
</evidence>
<protein>
    <recommendedName>
        <fullName evidence="5">Tetratricopeptide repeat protein</fullName>
    </recommendedName>
</protein>
<evidence type="ECO:0000313" key="3">
    <source>
        <dbReference type="EMBL" id="RAR72681.1"/>
    </source>
</evidence>
<dbReference type="InterPro" id="IPR011990">
    <property type="entry name" value="TPR-like_helical_dom_sf"/>
</dbReference>
<dbReference type="EMBL" id="QLTA01000079">
    <property type="protein sequence ID" value="RAR72681.1"/>
    <property type="molecule type" value="Genomic_DNA"/>
</dbReference>
<dbReference type="RefSeq" id="WP_211322513.1">
    <property type="nucleotide sequence ID" value="NZ_QLTA01000079.1"/>
</dbReference>
<organism evidence="3 4">
    <name type="scientific">Paracidovorax anthurii</name>
    <dbReference type="NCBI Taxonomy" id="78229"/>
    <lineage>
        <taxon>Bacteria</taxon>
        <taxon>Pseudomonadati</taxon>
        <taxon>Pseudomonadota</taxon>
        <taxon>Betaproteobacteria</taxon>
        <taxon>Burkholderiales</taxon>
        <taxon>Comamonadaceae</taxon>
        <taxon>Paracidovorax</taxon>
    </lineage>
</organism>
<proteinExistence type="predicted"/>
<dbReference type="InterPro" id="IPR019734">
    <property type="entry name" value="TPR_rpt"/>
</dbReference>
<sequence>MKRLLIIGLLLWVGITTSMPPALAGTQEDLSAFKELQQSRWDAQKELQQKDVDALRQQVAAVDKRVDDQLTGAGQAIDRYGVVTTWTGLVITALLVLGGFLGYRNAKAEAKEAATEAAKEQAESAANHWLEMQTRTLRARIAELEQAASQAIGTIAHAVRDVQDHMTTGKEEIDKAVETVQSGIGKTDQIPTAEQRQAEKVLTQHAEELKKTAEDSYSFDDWNTRAHAAYAAKKLEDAAYYWHKASEAPNAGASNVAQVLFNRGVMQGQLNQSEAAIATYDELLRRFGDATEPALREQVGKAIFNKGIRQSQLSQNEAAIATYDELLRRFGDATEPALREQVAKAIFNKGFSQSQLNQS</sequence>